<keyword evidence="2" id="KW-1185">Reference proteome</keyword>
<protein>
    <submittedName>
        <fullName evidence="1">Uncharacterized protein</fullName>
    </submittedName>
</protein>
<evidence type="ECO:0000313" key="2">
    <source>
        <dbReference type="Proteomes" id="UP001258315"/>
    </source>
</evidence>
<name>A0ABU3GQB6_9SPHI</name>
<accession>A0ABU3GQB6</accession>
<dbReference type="EMBL" id="JAVLVU010000001">
    <property type="protein sequence ID" value="MDT3401973.1"/>
    <property type="molecule type" value="Genomic_DNA"/>
</dbReference>
<sequence length="43" mass="5226">MIINCNTYNFKNFIMKEYVSLRDKDSGLFNFYKFILQLLIKAK</sequence>
<proteinExistence type="predicted"/>
<reference evidence="2" key="1">
    <citation type="submission" date="2023-07" db="EMBL/GenBank/DDBJ databases">
        <title>Functional and genomic diversity of the sorghum phyllosphere microbiome.</title>
        <authorList>
            <person name="Shade A."/>
        </authorList>
    </citation>
    <scope>NUCLEOTIDE SEQUENCE [LARGE SCALE GENOMIC DNA]</scope>
    <source>
        <strain evidence="2">SORGH_AS_0422</strain>
    </source>
</reference>
<organism evidence="1 2">
    <name type="scientific">Mucilaginibacter terrae</name>
    <dbReference type="NCBI Taxonomy" id="1955052"/>
    <lineage>
        <taxon>Bacteria</taxon>
        <taxon>Pseudomonadati</taxon>
        <taxon>Bacteroidota</taxon>
        <taxon>Sphingobacteriia</taxon>
        <taxon>Sphingobacteriales</taxon>
        <taxon>Sphingobacteriaceae</taxon>
        <taxon>Mucilaginibacter</taxon>
    </lineage>
</organism>
<comment type="caution">
    <text evidence="1">The sequence shown here is derived from an EMBL/GenBank/DDBJ whole genome shotgun (WGS) entry which is preliminary data.</text>
</comment>
<gene>
    <name evidence="1" type="ORF">QE417_001045</name>
</gene>
<dbReference type="Proteomes" id="UP001258315">
    <property type="component" value="Unassembled WGS sequence"/>
</dbReference>
<evidence type="ECO:0000313" key="1">
    <source>
        <dbReference type="EMBL" id="MDT3401973.1"/>
    </source>
</evidence>